<gene>
    <name evidence="5" type="ORF">EW145_g3897</name>
</gene>
<evidence type="ECO:0000256" key="3">
    <source>
        <dbReference type="ARBA" id="ARBA00022801"/>
    </source>
</evidence>
<reference evidence="5 6" key="1">
    <citation type="submission" date="2019-02" db="EMBL/GenBank/DDBJ databases">
        <title>Genome sequencing of the rare red list fungi Phellinidium pouzarii.</title>
        <authorList>
            <person name="Buettner E."/>
            <person name="Kellner H."/>
        </authorList>
    </citation>
    <scope>NUCLEOTIDE SEQUENCE [LARGE SCALE GENOMIC DNA]</scope>
    <source>
        <strain evidence="5 6">DSM 108285</strain>
    </source>
</reference>
<keyword evidence="3" id="KW-0378">Hydrolase</keyword>
<comment type="caution">
    <text evidence="5">The sequence shown here is derived from an EMBL/GenBank/DDBJ whole genome shotgun (WGS) entry which is preliminary data.</text>
</comment>
<evidence type="ECO:0000256" key="2">
    <source>
        <dbReference type="ARBA" id="ARBA00011915"/>
    </source>
</evidence>
<dbReference type="PANTHER" id="PTHR43176:SF3">
    <property type="entry name" value="3-HYDROXYISOBUTYRYL-COA HYDROLASE, MITOCHONDRIAL"/>
    <property type="match status" value="1"/>
</dbReference>
<protein>
    <recommendedName>
        <fullName evidence="2">3-hydroxyisobutyryl-CoA hydrolase</fullName>
        <ecNumber evidence="2">3.1.2.4</ecNumber>
    </recommendedName>
</protein>
<feature type="domain" description="Enoyl-CoA hydratase/isomerase" evidence="4">
    <location>
        <begin position="21"/>
        <end position="362"/>
    </location>
</feature>
<sequence>MSMSSTAEEPTVLFESHGALRRYILNRPKKLNALDGTMIDALHPKIQEWGASELCKIIVGDGKGKAFCAGGDVRAVIMDAANEETRSKATGYFKKEFELDYQLATLSKPYVCILDGFTMGGGVGLSAHSPFRIATENTTFAMPETKIGYCPDVGASYFLPRLDGEIGTYLGLTGESVKGRAVFENGLATHFVPSRRIPQLLDILGSMEEPTLRGINAVIEEHYGEPSQEEEFGMIAGDLRVALDTAFGHNSVEEIFDSLREMEKSNSAIVGEWAKKTRSILDLRSPTSLKVALQAIRRGKTLSLASALRMEMGIATAFIIGASPDFTTGVTKVLVEGDRENRPAWSPASLSQVSKALVKQFFDDSEYLSVAPELSLEEDMAANNGHFNNFGLPSEIEIKQIVRGEHKQSGALALTLDELIQKFRSMRGDKNGLDLKVSEVVERKCDCDAEGYLRWK</sequence>
<dbReference type="AlphaFoldDB" id="A0A4S4LAP1"/>
<evidence type="ECO:0000313" key="6">
    <source>
        <dbReference type="Proteomes" id="UP000308199"/>
    </source>
</evidence>
<dbReference type="GO" id="GO:0003860">
    <property type="term" value="F:3-hydroxyisobutyryl-CoA hydrolase activity"/>
    <property type="evidence" value="ECO:0007669"/>
    <property type="project" value="UniProtKB-EC"/>
</dbReference>
<organism evidence="5 6">
    <name type="scientific">Phellinidium pouzarii</name>
    <dbReference type="NCBI Taxonomy" id="167371"/>
    <lineage>
        <taxon>Eukaryota</taxon>
        <taxon>Fungi</taxon>
        <taxon>Dikarya</taxon>
        <taxon>Basidiomycota</taxon>
        <taxon>Agaricomycotina</taxon>
        <taxon>Agaricomycetes</taxon>
        <taxon>Hymenochaetales</taxon>
        <taxon>Hymenochaetaceae</taxon>
        <taxon>Phellinidium</taxon>
    </lineage>
</organism>
<dbReference type="GO" id="GO:0005739">
    <property type="term" value="C:mitochondrion"/>
    <property type="evidence" value="ECO:0007669"/>
    <property type="project" value="TreeGrafter"/>
</dbReference>
<dbReference type="NCBIfam" id="NF004127">
    <property type="entry name" value="PRK05617.1"/>
    <property type="match status" value="1"/>
</dbReference>
<name>A0A4S4LAP1_9AGAM</name>
<dbReference type="OrthoDB" id="1737613at2759"/>
<keyword evidence="6" id="KW-1185">Reference proteome</keyword>
<evidence type="ECO:0000259" key="4">
    <source>
        <dbReference type="Pfam" id="PF16113"/>
    </source>
</evidence>
<dbReference type="EC" id="3.1.2.4" evidence="2"/>
<dbReference type="Proteomes" id="UP000308199">
    <property type="component" value="Unassembled WGS sequence"/>
</dbReference>
<dbReference type="CDD" id="cd06558">
    <property type="entry name" value="crotonase-like"/>
    <property type="match status" value="1"/>
</dbReference>
<dbReference type="InterPro" id="IPR045004">
    <property type="entry name" value="ECH_dom"/>
</dbReference>
<evidence type="ECO:0000313" key="5">
    <source>
        <dbReference type="EMBL" id="THH06710.1"/>
    </source>
</evidence>
<dbReference type="GO" id="GO:0006574">
    <property type="term" value="P:L-valine catabolic process"/>
    <property type="evidence" value="ECO:0007669"/>
    <property type="project" value="TreeGrafter"/>
</dbReference>
<dbReference type="PANTHER" id="PTHR43176">
    <property type="entry name" value="3-HYDROXYISOBUTYRYL-COA HYDROLASE-RELATED"/>
    <property type="match status" value="1"/>
</dbReference>
<dbReference type="EMBL" id="SGPK01000180">
    <property type="protein sequence ID" value="THH06710.1"/>
    <property type="molecule type" value="Genomic_DNA"/>
</dbReference>
<dbReference type="Gene3D" id="3.90.226.10">
    <property type="entry name" value="2-enoyl-CoA Hydratase, Chain A, domain 1"/>
    <property type="match status" value="1"/>
</dbReference>
<dbReference type="InterPro" id="IPR029045">
    <property type="entry name" value="ClpP/crotonase-like_dom_sf"/>
</dbReference>
<comment type="catalytic activity">
    <reaction evidence="1">
        <text>3-hydroxy-2-methylpropanoyl-CoA + H2O = 3-hydroxy-2-methylpropanoate + CoA + H(+)</text>
        <dbReference type="Rhea" id="RHEA:20888"/>
        <dbReference type="ChEBI" id="CHEBI:11805"/>
        <dbReference type="ChEBI" id="CHEBI:15377"/>
        <dbReference type="ChEBI" id="CHEBI:15378"/>
        <dbReference type="ChEBI" id="CHEBI:57287"/>
        <dbReference type="ChEBI" id="CHEBI:57340"/>
        <dbReference type="EC" id="3.1.2.4"/>
    </reaction>
</comment>
<dbReference type="InterPro" id="IPR032259">
    <property type="entry name" value="HIBYL-CoA-H"/>
</dbReference>
<evidence type="ECO:0000256" key="1">
    <source>
        <dbReference type="ARBA" id="ARBA00001709"/>
    </source>
</evidence>
<proteinExistence type="predicted"/>
<dbReference type="SUPFAM" id="SSF52096">
    <property type="entry name" value="ClpP/crotonase"/>
    <property type="match status" value="1"/>
</dbReference>
<accession>A0A4S4LAP1</accession>
<dbReference type="Pfam" id="PF16113">
    <property type="entry name" value="ECH_2"/>
    <property type="match status" value="1"/>
</dbReference>